<sequence>MDFVSSPHQSLTLTPLSYTRTPGDRIIVVFKKCHTQLRSRYENVEDTRREKRAHYACVILQEDIRLHLFPSPMSPRRASHGALAHTGWRQCEGDTHAAAQHTLHLTRDNIGASICGTDLLLSNHGPLLEHTSLCHFTLRDHGGLGWSTNPRKNAMVYSPLGSADLTEGIVFDQAVSSAKLETLGTTIDLLATGDISRPSVRSCVSLSKAAPLLARHVFRCFMETLASDRERGPIDQENAGPVLWVPTFFNRLFCFFSWRSSSFSVCANLVKGAPCQWLELLFLLLRSKWQSPDAASHSLARQRHPFYLCKTSTAA</sequence>
<organism evidence="1 2">
    <name type="scientific">Botryobasidium botryosum (strain FD-172 SS1)</name>
    <dbReference type="NCBI Taxonomy" id="930990"/>
    <lineage>
        <taxon>Eukaryota</taxon>
        <taxon>Fungi</taxon>
        <taxon>Dikarya</taxon>
        <taxon>Basidiomycota</taxon>
        <taxon>Agaricomycotina</taxon>
        <taxon>Agaricomycetes</taxon>
        <taxon>Cantharellales</taxon>
        <taxon>Botryobasidiaceae</taxon>
        <taxon>Botryobasidium</taxon>
    </lineage>
</organism>
<dbReference type="AlphaFoldDB" id="A0A067ML66"/>
<dbReference type="EMBL" id="KL198027">
    <property type="protein sequence ID" value="KDQ16503.1"/>
    <property type="molecule type" value="Genomic_DNA"/>
</dbReference>
<evidence type="ECO:0000313" key="2">
    <source>
        <dbReference type="Proteomes" id="UP000027195"/>
    </source>
</evidence>
<reference evidence="2" key="1">
    <citation type="journal article" date="2014" name="Proc. Natl. Acad. Sci. U.S.A.">
        <title>Extensive sampling of basidiomycete genomes demonstrates inadequacy of the white-rot/brown-rot paradigm for wood decay fungi.</title>
        <authorList>
            <person name="Riley R."/>
            <person name="Salamov A.A."/>
            <person name="Brown D.W."/>
            <person name="Nagy L.G."/>
            <person name="Floudas D."/>
            <person name="Held B.W."/>
            <person name="Levasseur A."/>
            <person name="Lombard V."/>
            <person name="Morin E."/>
            <person name="Otillar R."/>
            <person name="Lindquist E.A."/>
            <person name="Sun H."/>
            <person name="LaButti K.M."/>
            <person name="Schmutz J."/>
            <person name="Jabbour D."/>
            <person name="Luo H."/>
            <person name="Baker S.E."/>
            <person name="Pisabarro A.G."/>
            <person name="Walton J.D."/>
            <person name="Blanchette R.A."/>
            <person name="Henrissat B."/>
            <person name="Martin F."/>
            <person name="Cullen D."/>
            <person name="Hibbett D.S."/>
            <person name="Grigoriev I.V."/>
        </authorList>
    </citation>
    <scope>NUCLEOTIDE SEQUENCE [LARGE SCALE GENOMIC DNA]</scope>
    <source>
        <strain evidence="2">FD-172 SS1</strain>
    </source>
</reference>
<dbReference type="Proteomes" id="UP000027195">
    <property type="component" value="Unassembled WGS sequence"/>
</dbReference>
<dbReference type="InParanoid" id="A0A067ML66"/>
<keyword evidence="2" id="KW-1185">Reference proteome</keyword>
<gene>
    <name evidence="1" type="ORF">BOTBODRAFT_64803</name>
</gene>
<proteinExistence type="predicted"/>
<name>A0A067ML66_BOTB1</name>
<evidence type="ECO:0000313" key="1">
    <source>
        <dbReference type="EMBL" id="KDQ16503.1"/>
    </source>
</evidence>
<protein>
    <submittedName>
        <fullName evidence="1">Uncharacterized protein</fullName>
    </submittedName>
</protein>
<accession>A0A067ML66</accession>
<dbReference type="HOGENOM" id="CLU_882750_0_0_1"/>